<dbReference type="GeneID" id="97610172"/>
<dbReference type="Proteomes" id="UP000245934">
    <property type="component" value="Unassembled WGS sequence"/>
</dbReference>
<comment type="caution">
    <text evidence="1">The sequence shown here is derived from an EMBL/GenBank/DDBJ whole genome shotgun (WGS) entry which is preliminary data.</text>
</comment>
<dbReference type="SUPFAM" id="SSF88723">
    <property type="entry name" value="PIN domain-like"/>
    <property type="match status" value="1"/>
</dbReference>
<sequence>MKSVFIDTSFVIAMFTPEDKYHQKALAISHDLFQYQQIWITDAVLYEIGNSFSKSKKTPVAEFIRDCYKTEQIQNKFVQEEQNKMPCGD</sequence>
<dbReference type="RefSeq" id="WP_109941211.1">
    <property type="nucleotide sequence ID" value="NZ_CP176366.1"/>
</dbReference>
<organism evidence="1 2">
    <name type="scientific">Methanospirillum stamsii</name>
    <dbReference type="NCBI Taxonomy" id="1277351"/>
    <lineage>
        <taxon>Archaea</taxon>
        <taxon>Methanobacteriati</taxon>
        <taxon>Methanobacteriota</taxon>
        <taxon>Stenosarchaea group</taxon>
        <taxon>Methanomicrobia</taxon>
        <taxon>Methanomicrobiales</taxon>
        <taxon>Methanospirillaceae</taxon>
        <taxon>Methanospirillum</taxon>
    </lineage>
</organism>
<name>A0A2V2N5X5_9EURY</name>
<protein>
    <recommendedName>
        <fullName evidence="3">PIN domain-containing protein</fullName>
    </recommendedName>
</protein>
<accession>A0A2V2N5X5</accession>
<dbReference type="EMBL" id="QGMZ01000021">
    <property type="protein sequence ID" value="PWR73136.1"/>
    <property type="molecule type" value="Genomic_DNA"/>
</dbReference>
<proteinExistence type="predicted"/>
<dbReference type="InterPro" id="IPR029060">
    <property type="entry name" value="PIN-like_dom_sf"/>
</dbReference>
<evidence type="ECO:0000313" key="1">
    <source>
        <dbReference type="EMBL" id="PWR73136.1"/>
    </source>
</evidence>
<keyword evidence="2" id="KW-1185">Reference proteome</keyword>
<gene>
    <name evidence="1" type="ORF">DLD82_11185</name>
</gene>
<dbReference type="AlphaFoldDB" id="A0A2V2N5X5"/>
<evidence type="ECO:0008006" key="3">
    <source>
        <dbReference type="Google" id="ProtNLM"/>
    </source>
</evidence>
<dbReference type="Gene3D" id="3.40.50.1010">
    <property type="entry name" value="5'-nuclease"/>
    <property type="match status" value="1"/>
</dbReference>
<dbReference type="CDD" id="cd09854">
    <property type="entry name" value="PIN_VapC-like"/>
    <property type="match status" value="1"/>
</dbReference>
<reference evidence="1 2" key="1">
    <citation type="submission" date="2018-05" db="EMBL/GenBank/DDBJ databases">
        <title>Draft genome of Methanospirillum stamsii Pt1.</title>
        <authorList>
            <person name="Dueholm M.S."/>
            <person name="Nielsen P.H."/>
            <person name="Bakmann L.F."/>
            <person name="Otzen D.E."/>
        </authorList>
    </citation>
    <scope>NUCLEOTIDE SEQUENCE [LARGE SCALE GENOMIC DNA]</scope>
    <source>
        <strain evidence="1 2">Pt1</strain>
    </source>
</reference>
<evidence type="ECO:0000313" key="2">
    <source>
        <dbReference type="Proteomes" id="UP000245934"/>
    </source>
</evidence>